<dbReference type="PROSITE" id="PS50966">
    <property type="entry name" value="ZF_SWIM"/>
    <property type="match status" value="1"/>
</dbReference>
<protein>
    <recommendedName>
        <fullName evidence="3">SWIM-type domain-containing protein</fullName>
    </recommendedName>
</protein>
<evidence type="ECO:0000259" key="3">
    <source>
        <dbReference type="PROSITE" id="PS50966"/>
    </source>
</evidence>
<dbReference type="EMBL" id="JBHSWX010000012">
    <property type="protein sequence ID" value="MFC6787874.1"/>
    <property type="molecule type" value="Genomic_DNA"/>
</dbReference>
<keyword evidence="1" id="KW-0863">Zinc-finger</keyword>
<evidence type="ECO:0000256" key="2">
    <source>
        <dbReference type="SAM" id="MobiDB-lite"/>
    </source>
</evidence>
<evidence type="ECO:0000313" key="4">
    <source>
        <dbReference type="EMBL" id="MFC6785067.1"/>
    </source>
</evidence>
<feature type="domain" description="SWIM-type" evidence="3">
    <location>
        <begin position="66"/>
        <end position="104"/>
    </location>
</feature>
<dbReference type="EMBL" id="JBHSWX010000011">
    <property type="protein sequence ID" value="MFC6785067.1"/>
    <property type="molecule type" value="Genomic_DNA"/>
</dbReference>
<name>A0ABD5TJM0_9EURY</name>
<gene>
    <name evidence="4" type="ORF">ACFQFD_03450</name>
    <name evidence="5" type="ORF">ACFQFD_03985</name>
    <name evidence="6" type="ORF">ACFQFD_18290</name>
    <name evidence="7" type="ORF">ACFQFD_18495</name>
    <name evidence="8" type="ORF">ACFQFD_18690</name>
</gene>
<organism evidence="6 9">
    <name type="scientific">Halobaculum halobium</name>
    <dbReference type="NCBI Taxonomy" id="3032281"/>
    <lineage>
        <taxon>Archaea</taxon>
        <taxon>Methanobacteriati</taxon>
        <taxon>Methanobacteriota</taxon>
        <taxon>Stenosarchaea group</taxon>
        <taxon>Halobacteria</taxon>
        <taxon>Halobacteriales</taxon>
        <taxon>Haloferacaceae</taxon>
        <taxon>Halobaculum</taxon>
    </lineage>
</organism>
<feature type="region of interest" description="Disordered" evidence="2">
    <location>
        <begin position="121"/>
        <end position="158"/>
    </location>
</feature>
<sequence length="158" mass="16775">MSTDDRRTLPDAAEVTVSDAVSGDVLDFEAAMGGTSWDRADGLHALIERASTYGWRVSLPDGEDAHSVALADESGAFVGWCDCEGYHWNDGPCAHLCTLRKAAFIGGETTTGERVRIASTAVEDTPSGEALPDGGHQIDRALREDAVGDRRVGGEGRR</sequence>
<evidence type="ECO:0000313" key="8">
    <source>
        <dbReference type="EMBL" id="MFC6787954.1"/>
    </source>
</evidence>
<reference evidence="6" key="1">
    <citation type="journal article" date="2014" name="Int. J. Syst. Evol. Microbiol.">
        <title>Complete genome sequence of Corynebacterium casei LMG S-19264T (=DSM 44701T), isolated from a smear-ripened cheese.</title>
        <authorList>
            <consortium name="US DOE Joint Genome Institute (JGI-PGF)"/>
            <person name="Walter F."/>
            <person name="Albersmeier A."/>
            <person name="Kalinowski J."/>
            <person name="Ruckert C."/>
        </authorList>
    </citation>
    <scope>NUCLEOTIDE SEQUENCE [LARGE SCALE GENOMIC DNA]</scope>
    <source>
        <strain evidence="6">NBRC 112888</strain>
    </source>
</reference>
<keyword evidence="1" id="KW-0479">Metal-binding</keyword>
<dbReference type="EMBL" id="JBHSWX010000012">
    <property type="protein sequence ID" value="MFC6787954.1"/>
    <property type="molecule type" value="Genomic_DNA"/>
</dbReference>
<dbReference type="RefSeq" id="WP_284062006.1">
    <property type="nucleotide sequence ID" value="NZ_CP126158.1"/>
</dbReference>
<keyword evidence="1" id="KW-0862">Zinc</keyword>
<evidence type="ECO:0000313" key="5">
    <source>
        <dbReference type="EMBL" id="MFC6785162.1"/>
    </source>
</evidence>
<dbReference type="EMBL" id="JBHSWX010000012">
    <property type="protein sequence ID" value="MFC6785162.1"/>
    <property type="molecule type" value="Genomic_DNA"/>
</dbReference>
<reference evidence="9" key="2">
    <citation type="journal article" date="2019" name="Int. J. Syst. Evol. Microbiol.">
        <title>The Global Catalogue of Microorganisms (GCM) 10K type strain sequencing project: providing services to taxonomists for standard genome sequencing and annotation.</title>
        <authorList>
            <consortium name="The Broad Institute Genomics Platform"/>
            <consortium name="The Broad Institute Genome Sequencing Center for Infectious Disease"/>
            <person name="Wu L."/>
            <person name="Ma J."/>
        </authorList>
    </citation>
    <scope>NUCLEOTIDE SEQUENCE [LARGE SCALE GENOMIC DNA]</scope>
    <source>
        <strain evidence="9">SYNS20</strain>
    </source>
</reference>
<dbReference type="AlphaFoldDB" id="A0ABD5TJM0"/>
<dbReference type="GeneID" id="81211098"/>
<keyword evidence="9" id="KW-1185">Reference proteome</keyword>
<reference evidence="6" key="3">
    <citation type="submission" date="2024-09" db="EMBL/GenBank/DDBJ databases">
        <authorList>
            <person name="Sun Q."/>
        </authorList>
    </citation>
    <scope>NUCLEOTIDE SEQUENCE</scope>
    <source>
        <strain evidence="6">NBRC 112888</strain>
    </source>
</reference>
<accession>A0ABD5TJM0</accession>
<dbReference type="GO" id="GO:0008270">
    <property type="term" value="F:zinc ion binding"/>
    <property type="evidence" value="ECO:0007669"/>
    <property type="project" value="UniProtKB-KW"/>
</dbReference>
<dbReference type="Proteomes" id="UP001596443">
    <property type="component" value="Unassembled WGS sequence"/>
</dbReference>
<dbReference type="InterPro" id="IPR007527">
    <property type="entry name" value="Znf_SWIM"/>
</dbReference>
<dbReference type="EMBL" id="JBHSWX010000012">
    <property type="protein sequence ID" value="MFC6787915.1"/>
    <property type="molecule type" value="Genomic_DNA"/>
</dbReference>
<evidence type="ECO:0000256" key="1">
    <source>
        <dbReference type="PROSITE-ProRule" id="PRU00325"/>
    </source>
</evidence>
<proteinExistence type="predicted"/>
<feature type="compositionally biased region" description="Basic and acidic residues" evidence="2">
    <location>
        <begin position="136"/>
        <end position="158"/>
    </location>
</feature>
<comment type="caution">
    <text evidence="6">The sequence shown here is derived from an EMBL/GenBank/DDBJ whole genome shotgun (WGS) entry which is preliminary data.</text>
</comment>
<evidence type="ECO:0000313" key="6">
    <source>
        <dbReference type="EMBL" id="MFC6787874.1"/>
    </source>
</evidence>
<evidence type="ECO:0000313" key="9">
    <source>
        <dbReference type="Proteomes" id="UP001596443"/>
    </source>
</evidence>
<evidence type="ECO:0000313" key="7">
    <source>
        <dbReference type="EMBL" id="MFC6787915.1"/>
    </source>
</evidence>